<dbReference type="Proteomes" id="UP001208570">
    <property type="component" value="Unassembled WGS sequence"/>
</dbReference>
<gene>
    <name evidence="1" type="ORF">LSH36_151g01004</name>
</gene>
<protein>
    <submittedName>
        <fullName evidence="1">Uncharacterized protein</fullName>
    </submittedName>
</protein>
<dbReference type="AlphaFoldDB" id="A0AAD9JV16"/>
<dbReference type="EMBL" id="JAODUP010000151">
    <property type="protein sequence ID" value="KAK2159524.1"/>
    <property type="molecule type" value="Genomic_DNA"/>
</dbReference>
<reference evidence="1" key="1">
    <citation type="journal article" date="2023" name="Mol. Biol. Evol.">
        <title>Third-Generation Sequencing Reveals the Adaptive Role of the Epigenome in Three Deep-Sea Polychaetes.</title>
        <authorList>
            <person name="Perez M."/>
            <person name="Aroh O."/>
            <person name="Sun Y."/>
            <person name="Lan Y."/>
            <person name="Juniper S.K."/>
            <person name="Young C.R."/>
            <person name="Angers B."/>
            <person name="Qian P.Y."/>
        </authorList>
    </citation>
    <scope>NUCLEOTIDE SEQUENCE</scope>
    <source>
        <strain evidence="1">P08H-3</strain>
    </source>
</reference>
<organism evidence="1 2">
    <name type="scientific">Paralvinella palmiformis</name>
    <dbReference type="NCBI Taxonomy" id="53620"/>
    <lineage>
        <taxon>Eukaryota</taxon>
        <taxon>Metazoa</taxon>
        <taxon>Spiralia</taxon>
        <taxon>Lophotrochozoa</taxon>
        <taxon>Annelida</taxon>
        <taxon>Polychaeta</taxon>
        <taxon>Sedentaria</taxon>
        <taxon>Canalipalpata</taxon>
        <taxon>Terebellida</taxon>
        <taxon>Terebelliformia</taxon>
        <taxon>Alvinellidae</taxon>
        <taxon>Paralvinella</taxon>
    </lineage>
</organism>
<evidence type="ECO:0000313" key="2">
    <source>
        <dbReference type="Proteomes" id="UP001208570"/>
    </source>
</evidence>
<name>A0AAD9JV16_9ANNE</name>
<proteinExistence type="predicted"/>
<accession>A0AAD9JV16</accession>
<comment type="caution">
    <text evidence="1">The sequence shown here is derived from an EMBL/GenBank/DDBJ whole genome shotgun (WGS) entry which is preliminary data.</text>
</comment>
<evidence type="ECO:0000313" key="1">
    <source>
        <dbReference type="EMBL" id="KAK2159524.1"/>
    </source>
</evidence>
<keyword evidence="2" id="KW-1185">Reference proteome</keyword>
<sequence>MAFSSETGKHFVKKWLYFPRQKYNFLVAGTKYYKKIGLPKLFWDKRKLKVILSNEAPPTLYINVGISSYLHIYHCRGNRFFIYQLWVFSVRYINRPSVFKRFHTTTPKHTLNLNTTRLTTFDVFFNWISKPEGALEMDL</sequence>